<keyword evidence="2" id="KW-1185">Reference proteome</keyword>
<comment type="caution">
    <text evidence="1">The sequence shown here is derived from an EMBL/GenBank/DDBJ whole genome shotgun (WGS) entry which is preliminary data.</text>
</comment>
<evidence type="ECO:0000313" key="2">
    <source>
        <dbReference type="Proteomes" id="UP000187209"/>
    </source>
</evidence>
<name>A0A1R2BBE6_9CILI</name>
<gene>
    <name evidence="1" type="ORF">SteCoe_27046</name>
</gene>
<evidence type="ECO:0000313" key="1">
    <source>
        <dbReference type="EMBL" id="OMJ74099.1"/>
    </source>
</evidence>
<dbReference type="AlphaFoldDB" id="A0A1R2BBE6"/>
<protein>
    <submittedName>
        <fullName evidence="1">Uncharacterized protein</fullName>
    </submittedName>
</protein>
<dbReference type="EMBL" id="MPUH01000774">
    <property type="protein sequence ID" value="OMJ74099.1"/>
    <property type="molecule type" value="Genomic_DNA"/>
</dbReference>
<organism evidence="1 2">
    <name type="scientific">Stentor coeruleus</name>
    <dbReference type="NCBI Taxonomy" id="5963"/>
    <lineage>
        <taxon>Eukaryota</taxon>
        <taxon>Sar</taxon>
        <taxon>Alveolata</taxon>
        <taxon>Ciliophora</taxon>
        <taxon>Postciliodesmatophora</taxon>
        <taxon>Heterotrichea</taxon>
        <taxon>Heterotrichida</taxon>
        <taxon>Stentoridae</taxon>
        <taxon>Stentor</taxon>
    </lineage>
</organism>
<reference evidence="1 2" key="1">
    <citation type="submission" date="2016-11" db="EMBL/GenBank/DDBJ databases">
        <title>The macronuclear genome of Stentor coeruleus: a giant cell with tiny introns.</title>
        <authorList>
            <person name="Slabodnick M."/>
            <person name="Ruby J.G."/>
            <person name="Reiff S.B."/>
            <person name="Swart E.C."/>
            <person name="Gosai S."/>
            <person name="Prabakaran S."/>
            <person name="Witkowska E."/>
            <person name="Larue G.E."/>
            <person name="Fisher S."/>
            <person name="Freeman R.M."/>
            <person name="Gunawardena J."/>
            <person name="Chu W."/>
            <person name="Stover N.A."/>
            <person name="Gregory B.D."/>
            <person name="Nowacki M."/>
            <person name="Derisi J."/>
            <person name="Roy S.W."/>
            <person name="Marshall W.F."/>
            <person name="Sood P."/>
        </authorList>
    </citation>
    <scope>NUCLEOTIDE SEQUENCE [LARGE SCALE GENOMIC DNA]</scope>
    <source>
        <strain evidence="1">WM001</strain>
    </source>
</reference>
<accession>A0A1R2BBE6</accession>
<dbReference type="Proteomes" id="UP000187209">
    <property type="component" value="Unassembled WGS sequence"/>
</dbReference>
<sequence length="172" mass="20418">MWDTSKTHDENVSRRTQNHRQALIEQKRFFNNMDYRDYELAKEAEAIYGKHDDWVYEENEDMDQEQEMPELLPESPEDYSEFYESIEFQCPSLVCLGYIKIANQGEYNCTNNECPVKINFLVVPVDLKQLIERLKAKYVEHKKTGCSYIPKPISYEGNLCITCWFCECNLLI</sequence>
<proteinExistence type="predicted"/>